<proteinExistence type="predicted"/>
<evidence type="ECO:0000259" key="3">
    <source>
        <dbReference type="PROSITE" id="PS50104"/>
    </source>
</evidence>
<dbReference type="STRING" id="477680.SAMN05421788_11573"/>
<dbReference type="SMART" id="SM00369">
    <property type="entry name" value="LRR_TYP"/>
    <property type="match status" value="4"/>
</dbReference>
<dbReference type="Pfam" id="PF08477">
    <property type="entry name" value="Roc"/>
    <property type="match status" value="1"/>
</dbReference>
<keyword evidence="1" id="KW-0433">Leucine-rich repeat</keyword>
<dbReference type="InterPro" id="IPR035897">
    <property type="entry name" value="Toll_tir_struct_dom_sf"/>
</dbReference>
<evidence type="ECO:0000313" key="5">
    <source>
        <dbReference type="Proteomes" id="UP000186917"/>
    </source>
</evidence>
<feature type="domain" description="TIR" evidence="3">
    <location>
        <begin position="1164"/>
        <end position="1311"/>
    </location>
</feature>
<dbReference type="Gene3D" id="3.80.10.10">
    <property type="entry name" value="Ribonuclease Inhibitor"/>
    <property type="match status" value="1"/>
</dbReference>
<dbReference type="SUPFAM" id="SSF52058">
    <property type="entry name" value="L domain-like"/>
    <property type="match status" value="1"/>
</dbReference>
<keyword evidence="2" id="KW-0677">Repeat</keyword>
<keyword evidence="5" id="KW-1185">Reference proteome</keyword>
<dbReference type="SUPFAM" id="SSF52200">
    <property type="entry name" value="Toll/Interleukin receptor TIR domain"/>
    <property type="match status" value="1"/>
</dbReference>
<dbReference type="SUPFAM" id="SSF52540">
    <property type="entry name" value="P-loop containing nucleoside triphosphate hydrolases"/>
    <property type="match status" value="1"/>
</dbReference>
<accession>A0A173MC10</accession>
<dbReference type="InterPro" id="IPR003591">
    <property type="entry name" value="Leu-rich_rpt_typical-subtyp"/>
</dbReference>
<dbReference type="InterPro" id="IPR027417">
    <property type="entry name" value="P-loop_NTPase"/>
</dbReference>
<evidence type="ECO:0000256" key="1">
    <source>
        <dbReference type="ARBA" id="ARBA00022614"/>
    </source>
</evidence>
<dbReference type="InterPro" id="IPR001611">
    <property type="entry name" value="Leu-rich_rpt"/>
</dbReference>
<dbReference type="InterPro" id="IPR000157">
    <property type="entry name" value="TIR_dom"/>
</dbReference>
<name>A0A173MC10_9BACT</name>
<protein>
    <submittedName>
        <fullName evidence="4">C-terminal of Roc, COR, domain</fullName>
    </submittedName>
</protein>
<gene>
    <name evidence="4" type="ORF">SAMN05421788_11573</name>
</gene>
<dbReference type="OrthoDB" id="1148122at2"/>
<dbReference type="PROSITE" id="PS51450">
    <property type="entry name" value="LRR"/>
    <property type="match status" value="4"/>
</dbReference>
<dbReference type="InterPro" id="IPR032675">
    <property type="entry name" value="LRR_dom_sf"/>
</dbReference>
<dbReference type="InterPro" id="IPR025875">
    <property type="entry name" value="Leu-rich_rpt_4"/>
</dbReference>
<dbReference type="PROSITE" id="PS50104">
    <property type="entry name" value="TIR"/>
    <property type="match status" value="1"/>
</dbReference>
<dbReference type="PANTHER" id="PTHR46652:SF3">
    <property type="entry name" value="LEUCINE-RICH REPEAT-CONTAINING PROTEIN 9"/>
    <property type="match status" value="1"/>
</dbReference>
<dbReference type="Pfam" id="PF12799">
    <property type="entry name" value="LRR_4"/>
    <property type="match status" value="1"/>
</dbReference>
<dbReference type="Gene3D" id="3.40.50.10140">
    <property type="entry name" value="Toll/interleukin-1 receptor homology (TIR) domain"/>
    <property type="match status" value="1"/>
</dbReference>
<dbReference type="RefSeq" id="WP_076382638.1">
    <property type="nucleotide sequence ID" value="NZ_AP017422.1"/>
</dbReference>
<reference evidence="5" key="1">
    <citation type="submission" date="2017-01" db="EMBL/GenBank/DDBJ databases">
        <authorList>
            <person name="Varghese N."/>
            <person name="Submissions S."/>
        </authorList>
    </citation>
    <scope>NUCLEOTIDE SEQUENCE [LARGE SCALE GENOMIC DNA]</scope>
    <source>
        <strain evidence="5">DSM 21054</strain>
    </source>
</reference>
<dbReference type="InterPro" id="IPR050836">
    <property type="entry name" value="SDS22/Internalin_LRR"/>
</dbReference>
<dbReference type="PANTHER" id="PTHR46652">
    <property type="entry name" value="LEUCINE-RICH REPEAT AND IQ DOMAIN-CONTAINING PROTEIN 1-RELATED"/>
    <property type="match status" value="1"/>
</dbReference>
<evidence type="ECO:0000256" key="2">
    <source>
        <dbReference type="ARBA" id="ARBA00022737"/>
    </source>
</evidence>
<dbReference type="Proteomes" id="UP000186917">
    <property type="component" value="Unassembled WGS sequence"/>
</dbReference>
<organism evidence="4 5">
    <name type="scientific">Filimonas lacunae</name>
    <dbReference type="NCBI Taxonomy" id="477680"/>
    <lineage>
        <taxon>Bacteria</taxon>
        <taxon>Pseudomonadati</taxon>
        <taxon>Bacteroidota</taxon>
        <taxon>Chitinophagia</taxon>
        <taxon>Chitinophagales</taxon>
        <taxon>Chitinophagaceae</taxon>
        <taxon>Filimonas</taxon>
    </lineage>
</organism>
<dbReference type="GO" id="GO:0007165">
    <property type="term" value="P:signal transduction"/>
    <property type="evidence" value="ECO:0007669"/>
    <property type="project" value="InterPro"/>
</dbReference>
<dbReference type="Pfam" id="PF13676">
    <property type="entry name" value="TIR_2"/>
    <property type="match status" value="1"/>
</dbReference>
<dbReference type="Gene3D" id="3.40.50.300">
    <property type="entry name" value="P-loop containing nucleotide triphosphate hydrolases"/>
    <property type="match status" value="1"/>
</dbReference>
<dbReference type="KEGG" id="fln:FLA_1092"/>
<sequence length="1349" mass="157116">MERIAYVFENTDTIIGNDVIFPGTPYILNNFNYTVNISPFSSFWRFGIRLSTKGEIKFNQPADRYQSPDFLNENIDIHLGVGEWHEGVWDFPYRLHLAQYNIKGYDHLLYRSEDYESESKISWVFSYDSHAELLHLSVSSENMNYFETSVPIKREMRFFQFFAWADESSFKLNCEIEINRYRDEDINQIQVLQAGNIEFRHGDMMDSEALRKANVIILPAETNGEFSANVRSRASEMGIPAPTTASLGEVVLYKIDNSPEPVFAGYAYSVNRNVSNANVIVKICDTLSNIILTTPLLSENVFGLNLPLLGTGAGGLSVTEVAEVYNRCFNNKKHIPVIVSVLKVSDFEQIKKLFSGRYLTIDQLTNLEKPQTIHFLEERLRIKLEKGAYLLNVHDEIISLTLSNVNIREGEDLVALKTIKNFRFHKCNIYNTSFFLKFPKLTSLSINFGNVVDFSFLEKMKQLEVLDVSNNTIQSLDFLKSLTILKKLVARSCNIKDIHFLQNLLKLQALDLANNKIEEIKTLEALVNLVNLNLSFNRISSISPLRKLKNITFLDISNNNIIRFEQILQLTKLNYLKADNNPYVKRSELILKETENHLSALRNILLRELEAEQIPVELPAKLLLLGNHASGKTSLMKFILNGHFNETVASTHILQIEKFGKNTTTSLPEAIFFDFGGQDYYHGIYRAFLSGGAAYLILWNATFNFNTQRLDTQNFLTQDFSIEYWMSQKKYLEDEKFFIGSDPVLLIQTHADESPRKSYSNPNHFIDNQFYVSLKTTQQRDDSFSLQDQKNKHALEYLRHSIQDLIEERKLKTKRPSWFIDFLIFILNQSRAEGFESRSLDYFTPYYKRPEQDNHDFLQEDLDQLHKQGLILYYKDMLPNCVWLNPAALVNYVHETILSKAKKKDGGRLSPEDLAEYSPAVIQLLKYQKVIFEHQFGINGIEFIIPNFLPLSSESNAEFNLLTFSIGEPKFILKFLHFIPFGLINQAICFFGKLPEKKIFWRDQLLFILEDSTVVLISIDFQNLEIRTHFSSKKGLSERENSDIMKYLFFSLLGLYWDLDMPDISNFTAFTRGLLQKDYFSPNSEIYKQLNNCELLFEREACRPLDLYITLNNKNFIKYQDLCNEDNVLLINSWELTNERTFTENSKFTSAFPFQPFTNKELKRRKKVVISYSKKDLKLINKFKDYLIPLYDDELIDTPWYCSELMPGSDWDEEIGKRFSEADIIFFMVSENLMSTKYVKQKEIKYAIDRWEKDQSVKIIPILLVPYHFQRNGKYNLSRFTTLPYTLKPVVDFPNQLTAWHLISHIVRKVIESDLNPENDHEIVTSEIRMYFERIASDDQSMRFQNTGF</sequence>
<evidence type="ECO:0000313" key="4">
    <source>
        <dbReference type="EMBL" id="SIT34247.1"/>
    </source>
</evidence>
<dbReference type="SMART" id="SM00365">
    <property type="entry name" value="LRR_SD22"/>
    <property type="match status" value="4"/>
</dbReference>
<dbReference type="EMBL" id="FTOR01000015">
    <property type="protein sequence ID" value="SIT34247.1"/>
    <property type="molecule type" value="Genomic_DNA"/>
</dbReference>